<keyword evidence="2" id="KW-1185">Reference proteome</keyword>
<dbReference type="InterPro" id="IPR011664">
    <property type="entry name" value="Abi_system_AbiD/AbiF-like"/>
</dbReference>
<proteinExistence type="predicted"/>
<sequence length="200" mass="23441">MTAHHWWVSRYEEKLASTHDDILRLYRSRWELKPRVWVAVELLDAGMPSTFFRQFLTKAQQSEISRTFGITRGSFLVNWIKVLNHIHNVCAHHACPWNQPVTFRLQRIPTRMSPVLDPLHELTGTPKSRIYSVLYLCAFLLDSLRDNRDRTNKAYTLLFAFPNLPGPAINDIGAPENWRTHAIWEAQTKHTRRLDENGRV</sequence>
<comment type="caution">
    <text evidence="1">The sequence shown here is derived from an EMBL/GenBank/DDBJ whole genome shotgun (WGS) entry which is preliminary data.</text>
</comment>
<evidence type="ECO:0000313" key="2">
    <source>
        <dbReference type="Proteomes" id="UP000247832"/>
    </source>
</evidence>
<gene>
    <name evidence="1" type="ORF">CVV68_20665</name>
</gene>
<dbReference type="OrthoDB" id="5363652at2"/>
<name>A0A2V5LSZ3_9MICC</name>
<protein>
    <recommendedName>
        <fullName evidence="3">CAAX protease</fullName>
    </recommendedName>
</protein>
<evidence type="ECO:0000313" key="1">
    <source>
        <dbReference type="EMBL" id="PYI64836.1"/>
    </source>
</evidence>
<dbReference type="Proteomes" id="UP000247832">
    <property type="component" value="Unassembled WGS sequence"/>
</dbReference>
<evidence type="ECO:0008006" key="3">
    <source>
        <dbReference type="Google" id="ProtNLM"/>
    </source>
</evidence>
<accession>A0A2V5LSZ3</accession>
<dbReference type="EMBL" id="QJVD01000037">
    <property type="protein sequence ID" value="PYI64836.1"/>
    <property type="molecule type" value="Genomic_DNA"/>
</dbReference>
<dbReference type="AlphaFoldDB" id="A0A2V5LSZ3"/>
<reference evidence="1 2" key="1">
    <citation type="submission" date="2018-05" db="EMBL/GenBank/DDBJ databases">
        <title>Genetic diversity of glacier-inhabiting Cryobacterium bacteria in China and description of Cryobacterium mengkeensis sp. nov. and Arthrobacter glacialis sp. nov.</title>
        <authorList>
            <person name="Liu Q."/>
            <person name="Xin Y.-H."/>
        </authorList>
    </citation>
    <scope>NUCLEOTIDE SEQUENCE [LARGE SCALE GENOMIC DNA]</scope>
    <source>
        <strain evidence="1 2">LI2</strain>
    </source>
</reference>
<dbReference type="Pfam" id="PF07751">
    <property type="entry name" value="Abi_2"/>
    <property type="match status" value="1"/>
</dbReference>
<dbReference type="RefSeq" id="WP_110502890.1">
    <property type="nucleotide sequence ID" value="NZ_QJVD01000037.1"/>
</dbReference>
<organism evidence="1 2">
    <name type="scientific">Arthrobacter livingstonensis</name>
    <dbReference type="NCBI Taxonomy" id="670078"/>
    <lineage>
        <taxon>Bacteria</taxon>
        <taxon>Bacillati</taxon>
        <taxon>Actinomycetota</taxon>
        <taxon>Actinomycetes</taxon>
        <taxon>Micrococcales</taxon>
        <taxon>Micrococcaceae</taxon>
        <taxon>Arthrobacter</taxon>
    </lineage>
</organism>